<evidence type="ECO:0000313" key="4">
    <source>
        <dbReference type="Proteomes" id="UP000184130"/>
    </source>
</evidence>
<keyword evidence="1" id="KW-0732">Signal</keyword>
<dbReference type="RefSeq" id="WP_073210507.1">
    <property type="nucleotide sequence ID" value="NZ_FRBD01000022.1"/>
</dbReference>
<protein>
    <recommendedName>
        <fullName evidence="2">DUF4960 domain-containing protein</fullName>
    </recommendedName>
</protein>
<gene>
    <name evidence="3" type="ORF">SAMN05216463_1225</name>
</gene>
<evidence type="ECO:0000259" key="2">
    <source>
        <dbReference type="Pfam" id="PF16324"/>
    </source>
</evidence>
<feature type="signal peptide" evidence="1">
    <location>
        <begin position="1"/>
        <end position="18"/>
    </location>
</feature>
<name>A0A1M6XSV6_XYLRU</name>
<evidence type="ECO:0000256" key="1">
    <source>
        <dbReference type="SAM" id="SignalP"/>
    </source>
</evidence>
<evidence type="ECO:0000313" key="3">
    <source>
        <dbReference type="EMBL" id="SHL08996.1"/>
    </source>
</evidence>
<dbReference type="OrthoDB" id="696008at2"/>
<dbReference type="Proteomes" id="UP000184130">
    <property type="component" value="Unassembled WGS sequence"/>
</dbReference>
<dbReference type="AlphaFoldDB" id="A0A1M6XSV6"/>
<dbReference type="PROSITE" id="PS51257">
    <property type="entry name" value="PROKAR_LIPOPROTEIN"/>
    <property type="match status" value="1"/>
</dbReference>
<feature type="domain" description="DUF4960" evidence="2">
    <location>
        <begin position="227"/>
        <end position="498"/>
    </location>
</feature>
<reference evidence="3 4" key="1">
    <citation type="submission" date="2016-11" db="EMBL/GenBank/DDBJ databases">
        <authorList>
            <person name="Jaros S."/>
            <person name="Januszkiewicz K."/>
            <person name="Wedrychowicz H."/>
        </authorList>
    </citation>
    <scope>NUCLEOTIDE SEQUENCE [LARGE SCALE GENOMIC DNA]</scope>
    <source>
        <strain evidence="3 4">KHT3</strain>
    </source>
</reference>
<feature type="chain" id="PRO_5012296975" description="DUF4960 domain-containing protein" evidence="1">
    <location>
        <begin position="19"/>
        <end position="501"/>
    </location>
</feature>
<dbReference type="InterPro" id="IPR032526">
    <property type="entry name" value="DUF4960"/>
</dbReference>
<organism evidence="3 4">
    <name type="scientific">Xylanibacter ruminicola</name>
    <name type="common">Prevotella ruminicola</name>
    <dbReference type="NCBI Taxonomy" id="839"/>
    <lineage>
        <taxon>Bacteria</taxon>
        <taxon>Pseudomonadati</taxon>
        <taxon>Bacteroidota</taxon>
        <taxon>Bacteroidia</taxon>
        <taxon>Bacteroidales</taxon>
        <taxon>Prevotellaceae</taxon>
        <taxon>Xylanibacter</taxon>
    </lineage>
</organism>
<dbReference type="Pfam" id="PF16324">
    <property type="entry name" value="DUF4960"/>
    <property type="match status" value="1"/>
</dbReference>
<dbReference type="EMBL" id="FRBD01000022">
    <property type="protein sequence ID" value="SHL08996.1"/>
    <property type="molecule type" value="Genomic_DNA"/>
</dbReference>
<accession>A0A1M6XSV6</accession>
<proteinExistence type="predicted"/>
<sequence>MKKISFIILAMVALVLTACQDKDIDREAMKLSAPDASQITGSLSGDDYIWTWSSSNAQVTQMLVSVYRNGTLSSSEMVSGSSYTHKNVPTNVPFEYVFKLTDGTNFSTGVIKNYLREGATSITGVQMSQVDKDGGYDALVEWDKAVDATSILLTATNGVRTINETLNGSLTSYTISDVETGDTWDVTLVAQNEKGTSLSTKSSLRIGKTAIGFLSVYATPEELIENGDDDEASAWLWLHETYPTAKYVYFGDINSTDDIDPYRVLFWLRDLEGVGEGEVFAMPEIVEAATPFIKEWYKEGGSLLLWSHATVYAGHLGRISLDEMKSNDRAIGTGFGGINNDVWKMAVELYPDHKFKKDHSSHPIYKGLEVETNADTKLIAFKGPGWTEDHNCLFFNLPSLWTGIGNTEEACYTQCTQTFGVYPLGTWDSQIWWVSQMNVWEAQQGNTEFKGTLLCIGNGGCEFSMKNADGTPDKSAHPKNNIYQDNVLTLAKNSLEYLKTR</sequence>